<evidence type="ECO:0000313" key="2">
    <source>
        <dbReference type="EMBL" id="PZP55256.1"/>
    </source>
</evidence>
<gene>
    <name evidence="2" type="ORF">DI586_07470</name>
</gene>
<dbReference type="InterPro" id="IPR000160">
    <property type="entry name" value="GGDEF_dom"/>
</dbReference>
<reference evidence="2 3" key="1">
    <citation type="submission" date="2017-08" db="EMBL/GenBank/DDBJ databases">
        <title>Infants hospitalized years apart are colonized by the same room-sourced microbial strains.</title>
        <authorList>
            <person name="Brooks B."/>
            <person name="Olm M.R."/>
            <person name="Firek B.A."/>
            <person name="Baker R."/>
            <person name="Thomas B.C."/>
            <person name="Morowitz M.J."/>
            <person name="Banfield J.F."/>
        </authorList>
    </citation>
    <scope>NUCLEOTIDE SEQUENCE [LARGE SCALE GENOMIC DNA]</scope>
    <source>
        <strain evidence="2">S2_006_000_R2_64</strain>
    </source>
</reference>
<comment type="caution">
    <text evidence="2">The sequence shown here is derived from an EMBL/GenBank/DDBJ whole genome shotgun (WGS) entry which is preliminary data.</text>
</comment>
<dbReference type="PROSITE" id="PS50887">
    <property type="entry name" value="GGDEF"/>
    <property type="match status" value="1"/>
</dbReference>
<dbReference type="Gene3D" id="3.30.70.270">
    <property type="match status" value="1"/>
</dbReference>
<dbReference type="Proteomes" id="UP000249739">
    <property type="component" value="Unassembled WGS sequence"/>
</dbReference>
<accession>A0A2W5HB03</accession>
<evidence type="ECO:0000259" key="1">
    <source>
        <dbReference type="PROSITE" id="PS50887"/>
    </source>
</evidence>
<dbReference type="SUPFAM" id="SSF55073">
    <property type="entry name" value="Nucleotide cyclase"/>
    <property type="match status" value="1"/>
</dbReference>
<evidence type="ECO:0000313" key="3">
    <source>
        <dbReference type="Proteomes" id="UP000249739"/>
    </source>
</evidence>
<protein>
    <recommendedName>
        <fullName evidence="1">GGDEF domain-containing protein</fullName>
    </recommendedName>
</protein>
<name>A0A2W5HB03_9BACT</name>
<sequence>MTEEKALTVGQITEIIEACHIWYSELITYFFYPEDSTKTSFKIPAAYNEWIEDPSIRAAFQKIFLDEVRISAEEFSTSIEKANSSNPPLKEDFTRLTASYNHFIFLLNQAQNELILSGTGIDKITGFKVGALMMPEIKREMDRRGRRGNPFSMAMIRLDKGETKEDYDFQLRAISTALRHGLRSFDDVYRLDNNDLVVALKHADIKGGFRFIERLQLELKTMQATFTFSSCVAEPDPSDDLHLFMKNLSDDLNQIAKSGGGQTMKYEELSPLQRFVTNMKDQ</sequence>
<organism evidence="2 3">
    <name type="scientific">Micavibrio aeruginosavorus</name>
    <dbReference type="NCBI Taxonomy" id="349221"/>
    <lineage>
        <taxon>Bacteria</taxon>
        <taxon>Pseudomonadati</taxon>
        <taxon>Bdellovibrionota</taxon>
        <taxon>Bdellovibrionia</taxon>
        <taxon>Bdellovibrionales</taxon>
        <taxon>Pseudobdellovibrionaceae</taxon>
        <taxon>Micavibrio</taxon>
    </lineage>
</organism>
<dbReference type="InterPro" id="IPR043128">
    <property type="entry name" value="Rev_trsase/Diguanyl_cyclase"/>
</dbReference>
<dbReference type="InterPro" id="IPR029787">
    <property type="entry name" value="Nucleotide_cyclase"/>
</dbReference>
<dbReference type="AlphaFoldDB" id="A0A2W5HB03"/>
<dbReference type="EMBL" id="QFOT01000079">
    <property type="protein sequence ID" value="PZP55256.1"/>
    <property type="molecule type" value="Genomic_DNA"/>
</dbReference>
<proteinExistence type="predicted"/>
<dbReference type="SMART" id="SM00267">
    <property type="entry name" value="GGDEF"/>
    <property type="match status" value="1"/>
</dbReference>
<feature type="domain" description="GGDEF" evidence="1">
    <location>
        <begin position="149"/>
        <end position="268"/>
    </location>
</feature>